<dbReference type="PANTHER" id="PTHR43000">
    <property type="entry name" value="DTDP-D-GLUCOSE 4,6-DEHYDRATASE-RELATED"/>
    <property type="match status" value="1"/>
</dbReference>
<comment type="caution">
    <text evidence="2">The sequence shown here is derived from an EMBL/GenBank/DDBJ whole genome shotgun (WGS) entry which is preliminary data.</text>
</comment>
<dbReference type="AlphaFoldDB" id="X1C634"/>
<evidence type="ECO:0000259" key="1">
    <source>
        <dbReference type="Pfam" id="PF16363"/>
    </source>
</evidence>
<organism evidence="2">
    <name type="scientific">marine sediment metagenome</name>
    <dbReference type="NCBI Taxonomy" id="412755"/>
    <lineage>
        <taxon>unclassified sequences</taxon>
        <taxon>metagenomes</taxon>
        <taxon>ecological metagenomes</taxon>
    </lineage>
</organism>
<dbReference type="SUPFAM" id="SSF51735">
    <property type="entry name" value="NAD(P)-binding Rossmann-fold domains"/>
    <property type="match status" value="1"/>
</dbReference>
<dbReference type="Gene3D" id="3.40.50.720">
    <property type="entry name" value="NAD(P)-binding Rossmann-like Domain"/>
    <property type="match status" value="1"/>
</dbReference>
<protein>
    <recommendedName>
        <fullName evidence="1">NAD(P)-binding domain-containing protein</fullName>
    </recommendedName>
</protein>
<proteinExistence type="predicted"/>
<dbReference type="EMBL" id="BART01013679">
    <property type="protein sequence ID" value="GAG79861.1"/>
    <property type="molecule type" value="Genomic_DNA"/>
</dbReference>
<feature type="domain" description="NAD(P)-binding" evidence="1">
    <location>
        <begin position="13"/>
        <end position="154"/>
    </location>
</feature>
<reference evidence="2" key="1">
    <citation type="journal article" date="2014" name="Front. Microbiol.">
        <title>High frequency of phylogenetically diverse reductive dehalogenase-homologous genes in deep subseafloor sedimentary metagenomes.</title>
        <authorList>
            <person name="Kawai M."/>
            <person name="Futagami T."/>
            <person name="Toyoda A."/>
            <person name="Takaki Y."/>
            <person name="Nishi S."/>
            <person name="Hori S."/>
            <person name="Arai W."/>
            <person name="Tsubouchi T."/>
            <person name="Morono Y."/>
            <person name="Uchiyama I."/>
            <person name="Ito T."/>
            <person name="Fujiyama A."/>
            <person name="Inagaki F."/>
            <person name="Takami H."/>
        </authorList>
    </citation>
    <scope>NUCLEOTIDE SEQUENCE</scope>
    <source>
        <strain evidence="2">Expedition CK06-06</strain>
    </source>
</reference>
<dbReference type="Pfam" id="PF16363">
    <property type="entry name" value="GDP_Man_Dehyd"/>
    <property type="match status" value="1"/>
</dbReference>
<feature type="non-terminal residue" evidence="2">
    <location>
        <position position="155"/>
    </location>
</feature>
<name>X1C634_9ZZZZ</name>
<dbReference type="InterPro" id="IPR016040">
    <property type="entry name" value="NAD(P)-bd_dom"/>
</dbReference>
<sequence length="155" mass="17797">MNNFLVLIDNFNDYYSGKEEQLKKILNSYEQNREYKLIKADLVEDSTFKRINHEVDYVFHLAAQAGVRYSIDNASEVTYNNIVGTVNVFEYASKMTSIKKVIYASSSSVYGNPLYTPVDEDHPKNPISPYAVSKLCGENYANLYYKEYNLPVTSL</sequence>
<evidence type="ECO:0000313" key="2">
    <source>
        <dbReference type="EMBL" id="GAG79861.1"/>
    </source>
</evidence>
<gene>
    <name evidence="2" type="ORF">S01H4_27820</name>
</gene>
<dbReference type="InterPro" id="IPR036291">
    <property type="entry name" value="NAD(P)-bd_dom_sf"/>
</dbReference>
<accession>X1C634</accession>